<evidence type="ECO:0000313" key="2">
    <source>
        <dbReference type="EMBL" id="PQA38305.1"/>
    </source>
</evidence>
<dbReference type="RefSeq" id="WP_146089260.1">
    <property type="nucleotide sequence ID" value="NZ_PTQZ01000168.1"/>
</dbReference>
<reference evidence="3" key="1">
    <citation type="submission" date="2018-02" db="EMBL/GenBank/DDBJ databases">
        <title>Genome sequencing of Solimonas sp. HR-BB.</title>
        <authorList>
            <person name="Lee Y."/>
            <person name="Jeon C.O."/>
        </authorList>
    </citation>
    <scope>NUCLEOTIDE SEQUENCE [LARGE SCALE GENOMIC DNA]</scope>
    <source>
        <strain evidence="3">HR-E</strain>
    </source>
</reference>
<evidence type="ECO:0000313" key="3">
    <source>
        <dbReference type="Proteomes" id="UP000243900"/>
    </source>
</evidence>
<keyword evidence="1" id="KW-0812">Transmembrane</keyword>
<organism evidence="2 3">
    <name type="scientific">Amnimonas aquatica</name>
    <dbReference type="NCBI Taxonomy" id="2094561"/>
    <lineage>
        <taxon>Bacteria</taxon>
        <taxon>Pseudomonadati</taxon>
        <taxon>Pseudomonadota</taxon>
        <taxon>Gammaproteobacteria</taxon>
        <taxon>Moraxellales</taxon>
        <taxon>Moraxellaceae</taxon>
        <taxon>Amnimonas</taxon>
    </lineage>
</organism>
<dbReference type="Proteomes" id="UP000243900">
    <property type="component" value="Unassembled WGS sequence"/>
</dbReference>
<evidence type="ECO:0000256" key="1">
    <source>
        <dbReference type="SAM" id="Phobius"/>
    </source>
</evidence>
<dbReference type="AlphaFoldDB" id="A0A2P6ARM1"/>
<comment type="caution">
    <text evidence="2">The sequence shown here is derived from an EMBL/GenBank/DDBJ whole genome shotgun (WGS) entry which is preliminary data.</text>
</comment>
<protein>
    <submittedName>
        <fullName evidence="2">Uncharacterized protein</fullName>
    </submittedName>
</protein>
<keyword evidence="3" id="KW-1185">Reference proteome</keyword>
<feature type="transmembrane region" description="Helical" evidence="1">
    <location>
        <begin position="52"/>
        <end position="73"/>
    </location>
</feature>
<sequence length="145" mass="16906">MSSDKNPAWEAEYDTVRDLLSQTFMRLRFPLRLERDFRARMHQRAVNTLREYYWLLYLFSMGTVAAIYLQYTVRGQWIGAMEDLYLLLAMGGGCALLMIALTVLGKFPACDRWFYGYTAGIAVLLLIILTIFPAFLRDEVLRQRS</sequence>
<keyword evidence="1" id="KW-1133">Transmembrane helix</keyword>
<gene>
    <name evidence="2" type="ORF">C5O18_07160</name>
</gene>
<keyword evidence="1" id="KW-0472">Membrane</keyword>
<name>A0A2P6ARM1_9GAMM</name>
<accession>A0A2P6ARM1</accession>
<proteinExistence type="predicted"/>
<feature type="transmembrane region" description="Helical" evidence="1">
    <location>
        <begin position="85"/>
        <end position="107"/>
    </location>
</feature>
<feature type="transmembrane region" description="Helical" evidence="1">
    <location>
        <begin position="113"/>
        <end position="136"/>
    </location>
</feature>
<dbReference type="EMBL" id="PTQZ01000168">
    <property type="protein sequence ID" value="PQA38305.1"/>
    <property type="molecule type" value="Genomic_DNA"/>
</dbReference>
<feature type="non-terminal residue" evidence="2">
    <location>
        <position position="145"/>
    </location>
</feature>